<dbReference type="EMBL" id="MTAO01000032">
    <property type="protein sequence ID" value="POE21985.1"/>
    <property type="molecule type" value="Genomic_DNA"/>
</dbReference>
<dbReference type="EMBL" id="JQOF01000056">
    <property type="protein sequence ID" value="KGA39128.1"/>
    <property type="molecule type" value="Genomic_DNA"/>
</dbReference>
<dbReference type="Proteomes" id="UP000029447">
    <property type="component" value="Unassembled WGS sequence"/>
</dbReference>
<evidence type="ECO:0000313" key="3">
    <source>
        <dbReference type="Proteomes" id="UP000029447"/>
    </source>
</evidence>
<reference evidence="2 4" key="2">
    <citation type="submission" date="2017-01" db="EMBL/GenBank/DDBJ databases">
        <title>Comparative Genomics of 38 Pectobacterium strains comprising three species revealed the characteristics of Pectobacterium carotovorum.</title>
        <authorList>
            <person name="Xie H."/>
            <person name="Ma Y."/>
            <person name="Li X."/>
        </authorList>
    </citation>
    <scope>NUCLEOTIDE SEQUENCE [LARGE SCALE GENOMIC DNA]</scope>
    <source>
        <strain evidence="2 4">Q142</strain>
    </source>
</reference>
<dbReference type="Gene3D" id="3.40.190.10">
    <property type="entry name" value="Periplasmic binding protein-like II"/>
    <property type="match status" value="1"/>
</dbReference>
<protein>
    <recommendedName>
        <fullName evidence="5">Solute-binding protein family 3/N-terminal domain-containing protein</fullName>
    </recommendedName>
</protein>
<accession>A0ABD6VII5</accession>
<comment type="caution">
    <text evidence="2">The sequence shown here is derived from an EMBL/GenBank/DDBJ whole genome shotgun (WGS) entry which is preliminary data.</text>
</comment>
<dbReference type="AlphaFoldDB" id="A0ABD6VII5"/>
<dbReference type="SUPFAM" id="SSF53850">
    <property type="entry name" value="Periplasmic binding protein-like II"/>
    <property type="match status" value="1"/>
</dbReference>
<sequence length="72" mass="8142">MLFAPFAFSKSDILRIGVDLTYAPFQSMDKNGNPSGFKIEVQQDTIQEVYANKYWLPAGVIVKSYPDQDSHL</sequence>
<evidence type="ECO:0000313" key="1">
    <source>
        <dbReference type="EMBL" id="KGA39128.1"/>
    </source>
</evidence>
<reference evidence="1 3" key="1">
    <citation type="submission" date="2014-08" db="EMBL/GenBank/DDBJ databases">
        <title>Genome sequences of NCPPB Pectobacterium isolates.</title>
        <authorList>
            <person name="Glover R.H."/>
            <person name="Sapp M."/>
            <person name="Elphinstone J."/>
        </authorList>
    </citation>
    <scope>NUCLEOTIDE SEQUENCE [LARGE SCALE GENOMIC DNA]</scope>
    <source>
        <strain evidence="1 3">NCPPB3841</strain>
    </source>
</reference>
<organism evidence="2 4">
    <name type="scientific">Pectobacterium odoriferum</name>
    <dbReference type="NCBI Taxonomy" id="78398"/>
    <lineage>
        <taxon>Bacteria</taxon>
        <taxon>Pseudomonadati</taxon>
        <taxon>Pseudomonadota</taxon>
        <taxon>Gammaproteobacteria</taxon>
        <taxon>Enterobacterales</taxon>
        <taxon>Pectobacteriaceae</taxon>
        <taxon>Pectobacterium</taxon>
    </lineage>
</organism>
<evidence type="ECO:0000313" key="4">
    <source>
        <dbReference type="Proteomes" id="UP000237274"/>
    </source>
</evidence>
<evidence type="ECO:0000313" key="2">
    <source>
        <dbReference type="EMBL" id="POE21985.1"/>
    </source>
</evidence>
<proteinExistence type="predicted"/>
<evidence type="ECO:0008006" key="5">
    <source>
        <dbReference type="Google" id="ProtNLM"/>
    </source>
</evidence>
<name>A0ABD6VII5_9GAMM</name>
<dbReference type="Proteomes" id="UP000237274">
    <property type="component" value="Unassembled WGS sequence"/>
</dbReference>
<gene>
    <name evidence="2" type="ORF">BV926_22490</name>
    <name evidence="1" type="ORF">KU75_24430</name>
</gene>
<keyword evidence="3" id="KW-1185">Reference proteome</keyword>